<sequence length="82" mass="8561">YAAFPTVPSADLEAVIRVLPTSREVAAPGGKSYPVQALLSTNAEEVLLAGSLVRVPGRVYFAEPAAEAEQALTGRQQGVLHS</sequence>
<dbReference type="EMBL" id="BKCJ011864351">
    <property type="protein sequence ID" value="GFD59392.1"/>
    <property type="molecule type" value="Genomic_DNA"/>
</dbReference>
<reference evidence="1" key="1">
    <citation type="journal article" date="2019" name="Sci. Rep.">
        <title>Draft genome of Tanacetum cinerariifolium, the natural source of mosquito coil.</title>
        <authorList>
            <person name="Yamashiro T."/>
            <person name="Shiraishi A."/>
            <person name="Satake H."/>
            <person name="Nakayama K."/>
        </authorList>
    </citation>
    <scope>NUCLEOTIDE SEQUENCE</scope>
</reference>
<protein>
    <submittedName>
        <fullName evidence="1">Uncharacterized protein</fullName>
    </submittedName>
</protein>
<proteinExistence type="predicted"/>
<evidence type="ECO:0000313" key="1">
    <source>
        <dbReference type="EMBL" id="GFD59392.1"/>
    </source>
</evidence>
<feature type="non-terminal residue" evidence="1">
    <location>
        <position position="82"/>
    </location>
</feature>
<organism evidence="1">
    <name type="scientific">Tanacetum cinerariifolium</name>
    <name type="common">Dalmatian daisy</name>
    <name type="synonym">Chrysanthemum cinerariifolium</name>
    <dbReference type="NCBI Taxonomy" id="118510"/>
    <lineage>
        <taxon>Eukaryota</taxon>
        <taxon>Viridiplantae</taxon>
        <taxon>Streptophyta</taxon>
        <taxon>Embryophyta</taxon>
        <taxon>Tracheophyta</taxon>
        <taxon>Spermatophyta</taxon>
        <taxon>Magnoliopsida</taxon>
        <taxon>eudicotyledons</taxon>
        <taxon>Gunneridae</taxon>
        <taxon>Pentapetalae</taxon>
        <taxon>asterids</taxon>
        <taxon>campanulids</taxon>
        <taxon>Asterales</taxon>
        <taxon>Asteraceae</taxon>
        <taxon>Asteroideae</taxon>
        <taxon>Anthemideae</taxon>
        <taxon>Anthemidinae</taxon>
        <taxon>Tanacetum</taxon>
    </lineage>
</organism>
<feature type="non-terminal residue" evidence="1">
    <location>
        <position position="1"/>
    </location>
</feature>
<gene>
    <name evidence="1" type="ORF">Tci_931361</name>
</gene>
<comment type="caution">
    <text evidence="1">The sequence shown here is derived from an EMBL/GenBank/DDBJ whole genome shotgun (WGS) entry which is preliminary data.</text>
</comment>
<dbReference type="AlphaFoldDB" id="A0A699XH63"/>
<name>A0A699XH63_TANCI</name>
<accession>A0A699XH63</accession>